<evidence type="ECO:0000313" key="9">
    <source>
        <dbReference type="Proteomes" id="UP001156903"/>
    </source>
</evidence>
<feature type="transmembrane region" description="Helical" evidence="6">
    <location>
        <begin position="501"/>
        <end position="518"/>
    </location>
</feature>
<dbReference type="PANTHER" id="PTHR30619:SF1">
    <property type="entry name" value="RECOMBINATION PROTEIN 2"/>
    <property type="match status" value="1"/>
</dbReference>
<dbReference type="SUPFAM" id="SSF56281">
    <property type="entry name" value="Metallo-hydrolase/oxidoreductase"/>
    <property type="match status" value="1"/>
</dbReference>
<gene>
    <name evidence="8" type="ORF">GCM10007935_06760</name>
</gene>
<evidence type="ECO:0000256" key="5">
    <source>
        <dbReference type="ARBA" id="ARBA00023136"/>
    </source>
</evidence>
<feature type="transmembrane region" description="Helical" evidence="6">
    <location>
        <begin position="59"/>
        <end position="78"/>
    </location>
</feature>
<evidence type="ECO:0000259" key="7">
    <source>
        <dbReference type="SMART" id="SM00849"/>
    </source>
</evidence>
<dbReference type="Pfam" id="PF03772">
    <property type="entry name" value="Competence"/>
    <property type="match status" value="1"/>
</dbReference>
<feature type="domain" description="Metallo-beta-lactamase" evidence="7">
    <location>
        <begin position="557"/>
        <end position="744"/>
    </location>
</feature>
<name>A0ABQ6BZ40_9BURK</name>
<dbReference type="NCBIfam" id="TIGR00360">
    <property type="entry name" value="ComEC_N-term"/>
    <property type="match status" value="1"/>
</dbReference>
<dbReference type="SMART" id="SM00849">
    <property type="entry name" value="Lactamase_B"/>
    <property type="match status" value="1"/>
</dbReference>
<dbReference type="RefSeq" id="WP_284306692.1">
    <property type="nucleotide sequence ID" value="NZ_BSPB01000003.1"/>
</dbReference>
<keyword evidence="2" id="KW-1003">Cell membrane</keyword>
<comment type="caution">
    <text evidence="8">The sequence shown here is derived from an EMBL/GenBank/DDBJ whole genome shotgun (WGS) entry which is preliminary data.</text>
</comment>
<feature type="transmembrane region" description="Helical" evidence="6">
    <location>
        <begin position="265"/>
        <end position="286"/>
    </location>
</feature>
<keyword evidence="5 6" id="KW-0472">Membrane</keyword>
<dbReference type="Proteomes" id="UP001156903">
    <property type="component" value="Unassembled WGS sequence"/>
</dbReference>
<dbReference type="PANTHER" id="PTHR30619">
    <property type="entry name" value="DNA INTERNALIZATION/COMPETENCE PROTEIN COMEC/REC2"/>
    <property type="match status" value="1"/>
</dbReference>
<feature type="transmembrane region" description="Helical" evidence="6">
    <location>
        <begin position="328"/>
        <end position="346"/>
    </location>
</feature>
<comment type="subcellular location">
    <subcellularLocation>
        <location evidence="1">Cell membrane</location>
        <topology evidence="1">Multi-pass membrane protein</topology>
    </subcellularLocation>
</comment>
<protein>
    <submittedName>
        <fullName evidence="8">DNA internalization-related competence protein ComEC/Rec2</fullName>
    </submittedName>
</protein>
<dbReference type="InterPro" id="IPR035681">
    <property type="entry name" value="ComA-like_MBL"/>
</dbReference>
<evidence type="ECO:0000256" key="4">
    <source>
        <dbReference type="ARBA" id="ARBA00022989"/>
    </source>
</evidence>
<dbReference type="InterPro" id="IPR036866">
    <property type="entry name" value="RibonucZ/Hydroxyglut_hydro"/>
</dbReference>
<proteinExistence type="predicted"/>
<dbReference type="InterPro" id="IPR004477">
    <property type="entry name" value="ComEC_N"/>
</dbReference>
<dbReference type="Gene3D" id="3.60.15.10">
    <property type="entry name" value="Ribonuclease Z/Hydroxyacylglutathione hydrolase-like"/>
    <property type="match status" value="1"/>
</dbReference>
<feature type="transmembrane region" description="Helical" evidence="6">
    <location>
        <begin position="353"/>
        <end position="369"/>
    </location>
</feature>
<dbReference type="NCBIfam" id="TIGR00361">
    <property type="entry name" value="ComEC_Rec2"/>
    <property type="match status" value="1"/>
</dbReference>
<organism evidence="8 9">
    <name type="scientific">Hydrogenophaga electricum</name>
    <dbReference type="NCBI Taxonomy" id="1230953"/>
    <lineage>
        <taxon>Bacteria</taxon>
        <taxon>Pseudomonadati</taxon>
        <taxon>Pseudomonadota</taxon>
        <taxon>Betaproteobacteria</taxon>
        <taxon>Burkholderiales</taxon>
        <taxon>Comamonadaceae</taxon>
        <taxon>Hydrogenophaga</taxon>
    </lineage>
</organism>
<keyword evidence="4 6" id="KW-1133">Transmembrane helix</keyword>
<dbReference type="Pfam" id="PF00753">
    <property type="entry name" value="Lactamase_B"/>
    <property type="match status" value="1"/>
</dbReference>
<feature type="transmembrane region" description="Helical" evidence="6">
    <location>
        <begin position="27"/>
        <end position="47"/>
    </location>
</feature>
<evidence type="ECO:0000256" key="2">
    <source>
        <dbReference type="ARBA" id="ARBA00022475"/>
    </source>
</evidence>
<dbReference type="EMBL" id="BSPB01000003">
    <property type="protein sequence ID" value="GLS13247.1"/>
    <property type="molecule type" value="Genomic_DNA"/>
</dbReference>
<feature type="transmembrane region" description="Helical" evidence="6">
    <location>
        <begin position="421"/>
        <end position="438"/>
    </location>
</feature>
<dbReference type="InterPro" id="IPR001279">
    <property type="entry name" value="Metallo-B-lactamas"/>
</dbReference>
<dbReference type="InterPro" id="IPR052159">
    <property type="entry name" value="Competence_DNA_uptake"/>
</dbReference>
<reference evidence="9" key="1">
    <citation type="journal article" date="2019" name="Int. J. Syst. Evol. Microbiol.">
        <title>The Global Catalogue of Microorganisms (GCM) 10K type strain sequencing project: providing services to taxonomists for standard genome sequencing and annotation.</title>
        <authorList>
            <consortium name="The Broad Institute Genomics Platform"/>
            <consortium name="The Broad Institute Genome Sequencing Center for Infectious Disease"/>
            <person name="Wu L."/>
            <person name="Ma J."/>
        </authorList>
    </citation>
    <scope>NUCLEOTIDE SEQUENCE [LARGE SCALE GENOMIC DNA]</scope>
    <source>
        <strain evidence="9">NBRC 109341</strain>
    </source>
</reference>
<keyword evidence="9" id="KW-1185">Reference proteome</keyword>
<keyword evidence="3 6" id="KW-0812">Transmembrane</keyword>
<evidence type="ECO:0000256" key="6">
    <source>
        <dbReference type="SAM" id="Phobius"/>
    </source>
</evidence>
<sequence length="817" mass="87599">MAVWPLAALAGVLGVWVQLQQASLNPVGIWAAAALGGVLGLAALRGWARVPVRRYRRQVLIVVSMIAAAALAFGWTGWRALAQEAQRLDPSLQGQDIRVTGQIEGLPQRGERGPRFVLLVESATPAGDARALVLPERLLLTWYPTEPVPAPDLRVGDRWRLTVRLRSPHGAANPHGFDRERWLWERGIGATGYVRTGARVEAPQPLPGGAWHPVAVARQAVAGRIADAVPDPRRAGVLAALVVGEQSAIDRNDWALFRATGVAHLMSISGLHVTVFAWLATLLIGALWRRLARWRPQVLLAVSAPVASGLGGLALAWGYAVFSGWGVPAQRTVLMLAIVVGLRLLGRQWPWPVTWLTVMVLVLLMDPMALMQPGFWLSFVAVAVLFATDPAGGRRAGPNDANTGGWRAAARRVGTLVREQAVMTVALAPLTLLLFGQFSVAGLLANLVAIPWVTLLVTPLALLGVGLPPLWSLAAWGVQILDLWLQWLAGWSWAVVYRPMVPWPLALAAVAGGVLLVLRWPPWLRLAGCLLLWPALTWAPARPAPGGFELLALDVGQGGAVLVRTASHSLLYDTGPRYSPGSDAGDLVILPTLRALGEQPERVVVSHGDSDHAGGAASLARAWPAAQWLSSAAPHPRCEAGQRWEWDGVVFEVLHPRAALYGDPAGGRSLSSNALSCVLLVSNGRQAALLAGDLDAAQETRLALARPSLRADVLLAPHHGSRSSSSPVLLNTLRPAWVLVQAGYRNRFGHPAPEVLDRYRARGIRWAATPECGAITWRSDHPDGVACERARAPRYWQYRAEPTDPAGATAVPEGDAG</sequence>
<feature type="transmembrane region" description="Helical" evidence="6">
    <location>
        <begin position="444"/>
        <end position="463"/>
    </location>
</feature>
<dbReference type="InterPro" id="IPR004797">
    <property type="entry name" value="Competence_ComEC/Rec2"/>
</dbReference>
<accession>A0ABQ6BZ40</accession>
<dbReference type="Pfam" id="PF13567">
    <property type="entry name" value="DUF4131"/>
    <property type="match status" value="1"/>
</dbReference>
<feature type="transmembrane region" description="Helical" evidence="6">
    <location>
        <begin position="298"/>
        <end position="322"/>
    </location>
</feature>
<evidence type="ECO:0000256" key="3">
    <source>
        <dbReference type="ARBA" id="ARBA00022692"/>
    </source>
</evidence>
<evidence type="ECO:0000313" key="8">
    <source>
        <dbReference type="EMBL" id="GLS13247.1"/>
    </source>
</evidence>
<dbReference type="CDD" id="cd07731">
    <property type="entry name" value="ComA-like_MBL-fold"/>
    <property type="match status" value="1"/>
</dbReference>
<evidence type="ECO:0000256" key="1">
    <source>
        <dbReference type="ARBA" id="ARBA00004651"/>
    </source>
</evidence>
<dbReference type="InterPro" id="IPR025405">
    <property type="entry name" value="DUF4131"/>
</dbReference>